<dbReference type="Proteomes" id="UP000324897">
    <property type="component" value="Chromosome 4"/>
</dbReference>
<dbReference type="PANTHER" id="PTHR23240:SF29">
    <property type="entry name" value="OS08G0107600 PROTEIN"/>
    <property type="match status" value="1"/>
</dbReference>
<dbReference type="Gramene" id="TVU39545">
    <property type="protein sequence ID" value="TVU39545"/>
    <property type="gene ID" value="EJB05_12969"/>
</dbReference>
<organism evidence="3 4">
    <name type="scientific">Eragrostis curvula</name>
    <name type="common">weeping love grass</name>
    <dbReference type="NCBI Taxonomy" id="38414"/>
    <lineage>
        <taxon>Eukaryota</taxon>
        <taxon>Viridiplantae</taxon>
        <taxon>Streptophyta</taxon>
        <taxon>Embryophyta</taxon>
        <taxon>Tracheophyta</taxon>
        <taxon>Spermatophyta</taxon>
        <taxon>Magnoliopsida</taxon>
        <taxon>Liliopsida</taxon>
        <taxon>Poales</taxon>
        <taxon>Poaceae</taxon>
        <taxon>PACMAD clade</taxon>
        <taxon>Chloridoideae</taxon>
        <taxon>Eragrostideae</taxon>
        <taxon>Eragrostidinae</taxon>
        <taxon>Eragrostis</taxon>
    </lineage>
</organism>
<sequence length="210" mass="24085">MSGRLIPSAGALMFLFEGAFSAALHTGDYLLTIDCFPTKLDSIRQVISRIWKHPNALTVYLVCDKLGQEDVLIEVSRAFSSKIHVDRDKNPDCHYKLSHVALEILTGDPVSRFHIMSFPWLSDRATEILALAQSRQEPEPLIIRPSSQWYAYYEVLEVSVKRRPVLMEPMRDEFGVWHVCLSMHSSREEWSRHWGSFGPDGSSRRRLLAL</sequence>
<accession>A0A5J9VVC7</accession>
<feature type="non-terminal residue" evidence="3">
    <location>
        <position position="1"/>
    </location>
</feature>
<evidence type="ECO:0000313" key="3">
    <source>
        <dbReference type="EMBL" id="TVU39545.1"/>
    </source>
</evidence>
<dbReference type="OrthoDB" id="690675at2759"/>
<dbReference type="GO" id="GO:0006303">
    <property type="term" value="P:double-strand break repair via nonhomologous end joining"/>
    <property type="evidence" value="ECO:0007669"/>
    <property type="project" value="TreeGrafter"/>
</dbReference>
<dbReference type="GO" id="GO:0035312">
    <property type="term" value="F:5'-3' DNA exonuclease activity"/>
    <property type="evidence" value="ECO:0007669"/>
    <property type="project" value="TreeGrafter"/>
</dbReference>
<dbReference type="FunFam" id="3.40.50.12650:FF:000005">
    <property type="entry name" value="DNA repair metallo-beta-lactamase family protein"/>
    <property type="match status" value="1"/>
</dbReference>
<feature type="signal peptide" evidence="1">
    <location>
        <begin position="1"/>
        <end position="21"/>
    </location>
</feature>
<gene>
    <name evidence="3" type="ORF">EJB05_12969</name>
</gene>
<dbReference type="GO" id="GO:0036297">
    <property type="term" value="P:interstrand cross-link repair"/>
    <property type="evidence" value="ECO:0007669"/>
    <property type="project" value="TreeGrafter"/>
</dbReference>
<evidence type="ECO:0000259" key="2">
    <source>
        <dbReference type="Pfam" id="PF07522"/>
    </source>
</evidence>
<dbReference type="GO" id="GO:0003684">
    <property type="term" value="F:damaged DNA binding"/>
    <property type="evidence" value="ECO:0007669"/>
    <property type="project" value="TreeGrafter"/>
</dbReference>
<keyword evidence="4" id="KW-1185">Reference proteome</keyword>
<reference evidence="3 4" key="1">
    <citation type="journal article" date="2019" name="Sci. Rep.">
        <title>A high-quality genome of Eragrostis curvula grass provides insights into Poaceae evolution and supports new strategies to enhance forage quality.</title>
        <authorList>
            <person name="Carballo J."/>
            <person name="Santos B.A.C.M."/>
            <person name="Zappacosta D."/>
            <person name="Garbus I."/>
            <person name="Selva J.P."/>
            <person name="Gallo C.A."/>
            <person name="Diaz A."/>
            <person name="Albertini E."/>
            <person name="Caccamo M."/>
            <person name="Echenique V."/>
        </authorList>
    </citation>
    <scope>NUCLEOTIDE SEQUENCE [LARGE SCALE GENOMIC DNA]</scope>
    <source>
        <strain evidence="4">cv. Victoria</strain>
        <tissue evidence="3">Leaf</tissue>
    </source>
</reference>
<dbReference type="Pfam" id="PF07522">
    <property type="entry name" value="DRMBL"/>
    <property type="match status" value="1"/>
</dbReference>
<dbReference type="Gene3D" id="3.40.50.12650">
    <property type="match status" value="1"/>
</dbReference>
<evidence type="ECO:0000256" key="1">
    <source>
        <dbReference type="SAM" id="SignalP"/>
    </source>
</evidence>
<evidence type="ECO:0000313" key="4">
    <source>
        <dbReference type="Proteomes" id="UP000324897"/>
    </source>
</evidence>
<feature type="chain" id="PRO_5023802774" description="DNA repair metallo-beta-lactamase domain-containing protein" evidence="1">
    <location>
        <begin position="22"/>
        <end position="210"/>
    </location>
</feature>
<dbReference type="EMBL" id="RWGY01000007">
    <property type="protein sequence ID" value="TVU39545.1"/>
    <property type="molecule type" value="Genomic_DNA"/>
</dbReference>
<proteinExistence type="predicted"/>
<feature type="domain" description="DNA repair metallo-beta-lactamase" evidence="2">
    <location>
        <begin position="103"/>
        <end position="191"/>
    </location>
</feature>
<protein>
    <recommendedName>
        <fullName evidence="2">DNA repair metallo-beta-lactamase domain-containing protein</fullName>
    </recommendedName>
</protein>
<dbReference type="PANTHER" id="PTHR23240">
    <property type="entry name" value="DNA CROSS-LINK REPAIR PROTEIN PSO2/SNM1-RELATED"/>
    <property type="match status" value="1"/>
</dbReference>
<name>A0A5J9VVC7_9POAL</name>
<keyword evidence="1" id="KW-0732">Signal</keyword>
<comment type="caution">
    <text evidence="3">The sequence shown here is derived from an EMBL/GenBank/DDBJ whole genome shotgun (WGS) entry which is preliminary data.</text>
</comment>
<dbReference type="AlphaFoldDB" id="A0A5J9VVC7"/>
<dbReference type="InterPro" id="IPR011084">
    <property type="entry name" value="DRMBL"/>
</dbReference>